<gene>
    <name evidence="4" type="ORF">HJC23_005949</name>
</gene>
<proteinExistence type="inferred from homology"/>
<evidence type="ECO:0000259" key="3">
    <source>
        <dbReference type="SMART" id="SM00932"/>
    </source>
</evidence>
<dbReference type="InterPro" id="IPR014824">
    <property type="entry name" value="Nfu/NifU_N"/>
</dbReference>
<dbReference type="Pfam" id="PF08712">
    <property type="entry name" value="Nfu_N"/>
    <property type="match status" value="1"/>
</dbReference>
<evidence type="ECO:0000256" key="2">
    <source>
        <dbReference type="SAM" id="MobiDB-lite"/>
    </source>
</evidence>
<organism evidence="4 5">
    <name type="scientific">Cyclotella cryptica</name>
    <dbReference type="NCBI Taxonomy" id="29204"/>
    <lineage>
        <taxon>Eukaryota</taxon>
        <taxon>Sar</taxon>
        <taxon>Stramenopiles</taxon>
        <taxon>Ochrophyta</taxon>
        <taxon>Bacillariophyta</taxon>
        <taxon>Coscinodiscophyceae</taxon>
        <taxon>Thalassiosirophycidae</taxon>
        <taxon>Stephanodiscales</taxon>
        <taxon>Stephanodiscaceae</taxon>
        <taxon>Cyclotella</taxon>
    </lineage>
</organism>
<comment type="caution">
    <text evidence="4">The sequence shown here is derived from an EMBL/GenBank/DDBJ whole genome shotgun (WGS) entry which is preliminary data.</text>
</comment>
<feature type="region of interest" description="Disordered" evidence="2">
    <location>
        <begin position="112"/>
        <end position="138"/>
    </location>
</feature>
<reference evidence="4 5" key="1">
    <citation type="journal article" date="2020" name="G3 (Bethesda)">
        <title>Improved Reference Genome for Cyclotella cryptica CCMP332, a Model for Cell Wall Morphogenesis, Salinity Adaptation, and Lipid Production in Diatoms (Bacillariophyta).</title>
        <authorList>
            <person name="Roberts W.R."/>
            <person name="Downey K.M."/>
            <person name="Ruck E.C."/>
            <person name="Traller J.C."/>
            <person name="Alverson A.J."/>
        </authorList>
    </citation>
    <scope>NUCLEOTIDE SEQUENCE [LARGE SCALE GENOMIC DNA]</scope>
    <source>
        <strain evidence="4 5">CCMP332</strain>
    </source>
</reference>
<dbReference type="EMBL" id="JABMIG020000002">
    <property type="protein sequence ID" value="KAL3805705.1"/>
    <property type="molecule type" value="Genomic_DNA"/>
</dbReference>
<dbReference type="Pfam" id="PF01106">
    <property type="entry name" value="NifU"/>
    <property type="match status" value="1"/>
</dbReference>
<protein>
    <recommendedName>
        <fullName evidence="3">Scaffold protein Nfu/NifU N-terminal domain-containing protein</fullName>
    </recommendedName>
</protein>
<keyword evidence="5" id="KW-1185">Reference proteome</keyword>
<dbReference type="PANTHER" id="PTHR11178">
    <property type="entry name" value="IRON-SULFUR CLUSTER SCAFFOLD PROTEIN NFU-RELATED"/>
    <property type="match status" value="1"/>
</dbReference>
<dbReference type="Gene3D" id="3.30.1370.70">
    <property type="entry name" value="Scaffold protein Nfu/NifU, N-terminal domain"/>
    <property type="match status" value="1"/>
</dbReference>
<feature type="compositionally biased region" description="Low complexity" evidence="2">
    <location>
        <begin position="37"/>
        <end position="51"/>
    </location>
</feature>
<accession>A0ABD3QZA6</accession>
<dbReference type="InterPro" id="IPR001075">
    <property type="entry name" value="NIF_FeS_clus_asmbl_NifU_C"/>
</dbReference>
<dbReference type="Proteomes" id="UP001516023">
    <property type="component" value="Unassembled WGS sequence"/>
</dbReference>
<dbReference type="AlphaFoldDB" id="A0ABD3QZA6"/>
<evidence type="ECO:0000256" key="1">
    <source>
        <dbReference type="ARBA" id="ARBA00006420"/>
    </source>
</evidence>
<sequence>MMNASSISNMTNALILRRSFPNPLRRHASLSISPSRTAAATATAPTGRKAASISSLPTIHLFPRHSLSTPPTTPPFPHHQPTRSLFIQTATTPNPESLKFIPNGRLVLGHDPQNENVDDTPSDGTIQTDTDDTSNETDTNGFYATRKDHELISRSPLVKSLFALDAGIKSIFLGYDFITVTKYAEAHWSHLQTPIFGAIMDFYSANLPAVRGEPEITDTTILEEDGEVVAMIKELLESRIRPAVQEDGMHVFALNVLARLMNLDSLFSLSIQPDTHDTSTHDDNTGGDIRYVGFEEETGIVTVKLAGSCVGCPSSSVTLKNGVENMLMHYIPEVTSVISLEEEEEEREDGGDVVVEQNAGDKKMKTYEERLAAAGIPFSD</sequence>
<dbReference type="Gene3D" id="3.30.300.130">
    <property type="entry name" value="Fe-S cluster assembly (FSCA)"/>
    <property type="match status" value="1"/>
</dbReference>
<feature type="domain" description="Scaffold protein Nfu/NifU N-terminal" evidence="3">
    <location>
        <begin position="87"/>
        <end position="206"/>
    </location>
</feature>
<dbReference type="InterPro" id="IPR034904">
    <property type="entry name" value="FSCA_dom_sf"/>
</dbReference>
<dbReference type="SUPFAM" id="SSF110836">
    <property type="entry name" value="Hypothetical protein SAV1430"/>
    <property type="match status" value="1"/>
</dbReference>
<dbReference type="SUPFAM" id="SSF117916">
    <property type="entry name" value="Fe-S cluster assembly (FSCA) domain-like"/>
    <property type="match status" value="1"/>
</dbReference>
<feature type="region of interest" description="Disordered" evidence="2">
    <location>
        <begin position="27"/>
        <end position="52"/>
    </location>
</feature>
<evidence type="ECO:0000313" key="4">
    <source>
        <dbReference type="EMBL" id="KAL3805705.1"/>
    </source>
</evidence>
<dbReference type="InterPro" id="IPR036498">
    <property type="entry name" value="Nfu/NifU_N_sf"/>
</dbReference>
<dbReference type="SMART" id="SM00932">
    <property type="entry name" value="Nfu_N"/>
    <property type="match status" value="1"/>
</dbReference>
<comment type="similarity">
    <text evidence="1">Belongs to the NifU family.</text>
</comment>
<name>A0ABD3QZA6_9STRA</name>
<dbReference type="PANTHER" id="PTHR11178:SF1">
    <property type="entry name" value="NFU1 IRON-SULFUR CLUSTER SCAFFOLD HOMOLOG, MITOCHONDRIAL"/>
    <property type="match status" value="1"/>
</dbReference>
<evidence type="ECO:0000313" key="5">
    <source>
        <dbReference type="Proteomes" id="UP001516023"/>
    </source>
</evidence>